<feature type="compositionally biased region" description="Low complexity" evidence="8">
    <location>
        <begin position="467"/>
        <end position="514"/>
    </location>
</feature>
<evidence type="ECO:0000256" key="2">
    <source>
        <dbReference type="ARBA" id="ARBA00022801"/>
    </source>
</evidence>
<protein>
    <recommendedName>
        <fullName evidence="10">GH18 domain-containing protein</fullName>
    </recommendedName>
</protein>
<evidence type="ECO:0000256" key="5">
    <source>
        <dbReference type="ARBA" id="ARBA00023295"/>
    </source>
</evidence>
<dbReference type="CDD" id="cd00598">
    <property type="entry name" value="GH18_chitinase-like"/>
    <property type="match status" value="1"/>
</dbReference>
<evidence type="ECO:0000256" key="9">
    <source>
        <dbReference type="SAM" id="SignalP"/>
    </source>
</evidence>
<dbReference type="PROSITE" id="PS51910">
    <property type="entry name" value="GH18_2"/>
    <property type="match status" value="1"/>
</dbReference>
<feature type="signal peptide" evidence="9">
    <location>
        <begin position="1"/>
        <end position="22"/>
    </location>
</feature>
<feature type="compositionally biased region" description="Low complexity" evidence="8">
    <location>
        <begin position="91"/>
        <end position="121"/>
    </location>
</feature>
<evidence type="ECO:0000259" key="10">
    <source>
        <dbReference type="PROSITE" id="PS51910"/>
    </source>
</evidence>
<organism evidence="11 12">
    <name type="scientific">Marasmiellus scandens</name>
    <dbReference type="NCBI Taxonomy" id="2682957"/>
    <lineage>
        <taxon>Eukaryota</taxon>
        <taxon>Fungi</taxon>
        <taxon>Dikarya</taxon>
        <taxon>Basidiomycota</taxon>
        <taxon>Agaricomycotina</taxon>
        <taxon>Agaricomycetes</taxon>
        <taxon>Agaricomycetidae</taxon>
        <taxon>Agaricales</taxon>
        <taxon>Marasmiineae</taxon>
        <taxon>Omphalotaceae</taxon>
        <taxon>Marasmiellus</taxon>
    </lineage>
</organism>
<feature type="region of interest" description="Disordered" evidence="8">
    <location>
        <begin position="52"/>
        <end position="183"/>
    </location>
</feature>
<dbReference type="InterPro" id="IPR011583">
    <property type="entry name" value="Chitinase_II/V-like_cat"/>
</dbReference>
<dbReference type="Proteomes" id="UP001498398">
    <property type="component" value="Unassembled WGS sequence"/>
</dbReference>
<keyword evidence="12" id="KW-1185">Reference proteome</keyword>
<gene>
    <name evidence="11" type="ORF">VKT23_012516</name>
</gene>
<keyword evidence="4" id="KW-0119">Carbohydrate metabolism</keyword>
<dbReference type="InterPro" id="IPR017853">
    <property type="entry name" value="GH"/>
</dbReference>
<feature type="domain" description="GH18" evidence="10">
    <location>
        <begin position="185"/>
        <end position="453"/>
    </location>
</feature>
<dbReference type="SUPFAM" id="SSF51445">
    <property type="entry name" value="(Trans)glycosidases"/>
    <property type="match status" value="1"/>
</dbReference>
<name>A0ABR1J5V4_9AGAR</name>
<proteinExistence type="predicted"/>
<dbReference type="InterPro" id="IPR001223">
    <property type="entry name" value="Glyco_hydro18_cat"/>
</dbReference>
<evidence type="ECO:0000256" key="8">
    <source>
        <dbReference type="SAM" id="MobiDB-lite"/>
    </source>
</evidence>
<evidence type="ECO:0000256" key="7">
    <source>
        <dbReference type="RuleBase" id="RU000489"/>
    </source>
</evidence>
<feature type="region of interest" description="Disordered" evidence="8">
    <location>
        <begin position="443"/>
        <end position="602"/>
    </location>
</feature>
<feature type="compositionally biased region" description="Acidic residues" evidence="8">
    <location>
        <begin position="62"/>
        <end position="90"/>
    </location>
</feature>
<evidence type="ECO:0000313" key="11">
    <source>
        <dbReference type="EMBL" id="KAK7451184.1"/>
    </source>
</evidence>
<sequence length="602" mass="62544">MQHWNVLVALIIGLLSLGETTAIPVKGFGTENSLVARDSKITSELLYRDAAKSVFSRSPVPPEDDAVDPSQDSSEDPTDDPADDPSEDSSETTSPATGTTSSSAAAGTPWTPTESSAPDPGTGTGPASGGTSGSLPPDGTAPASTAPDSTPTDPTSSTSEDDPADSGSDEKSDTSGGGSSNFPAPYFVVYNDVGSEPAPDPSKIKGFNVLNLAFWMSTTGPVDKAQEWQSLDSGQRKSIKQKYKQAGIKIMASAFGATDAPTQQDPQAVAKKISDFVIKSELDGIDIDYEDFPAVDTGKAGDWLIKLTKALRQQLPQGKYLLTHAPVAPWFGKGKLYAQVDKAVGKMIDWYNVQFYNQGASAYVDCNGLFNSASDGTAVFQIHKSLGIPLEKLVVGKPAVQKDANNGYMEPSALGKCVAQAKKQGWNGGVMSWQYPNADSQWIKAANGGGSAKSGTTGPESKDDRPTATTTPDAPDTEANPTDSNDPTATTTPDDPDTEANPTDSDDPTATTAPDDPESDPADSNDPTATTPDDSDTEADPATSPDSTVPEGDANGDDSTVPSSTTAGSTGTAATDPSVPTEPQTPGAPAKRRFARRSRVVF</sequence>
<feature type="compositionally biased region" description="Low complexity" evidence="8">
    <location>
        <begin position="563"/>
        <end position="575"/>
    </location>
</feature>
<keyword evidence="2 7" id="KW-0378">Hydrolase</keyword>
<comment type="caution">
    <text evidence="11">The sequence shown here is derived from an EMBL/GenBank/DDBJ whole genome shotgun (WGS) entry which is preliminary data.</text>
</comment>
<evidence type="ECO:0000256" key="1">
    <source>
        <dbReference type="ARBA" id="ARBA00000822"/>
    </source>
</evidence>
<dbReference type="InterPro" id="IPR001579">
    <property type="entry name" value="Glyco_hydro_18_chit_AS"/>
</dbReference>
<keyword evidence="3" id="KW-0146">Chitin degradation</keyword>
<dbReference type="EMBL" id="JBANRG010000031">
    <property type="protein sequence ID" value="KAK7451184.1"/>
    <property type="molecule type" value="Genomic_DNA"/>
</dbReference>
<feature type="compositionally biased region" description="Basic residues" evidence="8">
    <location>
        <begin position="590"/>
        <end position="602"/>
    </location>
</feature>
<keyword evidence="5 7" id="KW-0326">Glycosidase</keyword>
<dbReference type="Gene3D" id="3.20.20.80">
    <property type="entry name" value="Glycosidases"/>
    <property type="match status" value="1"/>
</dbReference>
<comment type="catalytic activity">
    <reaction evidence="1">
        <text>Random endo-hydrolysis of N-acetyl-beta-D-glucosaminide (1-&gt;4)-beta-linkages in chitin and chitodextrins.</text>
        <dbReference type="EC" id="3.2.1.14"/>
    </reaction>
</comment>
<evidence type="ECO:0000256" key="3">
    <source>
        <dbReference type="ARBA" id="ARBA00023024"/>
    </source>
</evidence>
<dbReference type="SMART" id="SM00636">
    <property type="entry name" value="Glyco_18"/>
    <property type="match status" value="1"/>
</dbReference>
<feature type="compositionally biased region" description="Gly residues" evidence="8">
    <location>
        <begin position="122"/>
        <end position="132"/>
    </location>
</feature>
<accession>A0ABR1J5V4</accession>
<feature type="chain" id="PRO_5046655145" description="GH18 domain-containing protein" evidence="9">
    <location>
        <begin position="23"/>
        <end position="602"/>
    </location>
</feature>
<dbReference type="Pfam" id="PF00704">
    <property type="entry name" value="Glyco_hydro_18"/>
    <property type="match status" value="1"/>
</dbReference>
<feature type="compositionally biased region" description="Low complexity" evidence="8">
    <location>
        <begin position="133"/>
        <end position="158"/>
    </location>
</feature>
<keyword evidence="6" id="KW-0624">Polysaccharide degradation</keyword>
<keyword evidence="9" id="KW-0732">Signal</keyword>
<evidence type="ECO:0000256" key="4">
    <source>
        <dbReference type="ARBA" id="ARBA00023277"/>
    </source>
</evidence>
<evidence type="ECO:0000313" key="12">
    <source>
        <dbReference type="Proteomes" id="UP001498398"/>
    </source>
</evidence>
<evidence type="ECO:0000256" key="6">
    <source>
        <dbReference type="ARBA" id="ARBA00023326"/>
    </source>
</evidence>
<dbReference type="PROSITE" id="PS01095">
    <property type="entry name" value="GH18_1"/>
    <property type="match status" value="1"/>
</dbReference>
<reference evidence="11 12" key="1">
    <citation type="submission" date="2024-01" db="EMBL/GenBank/DDBJ databases">
        <title>A draft genome for the cacao thread blight pathogen Marasmiellus scandens.</title>
        <authorList>
            <person name="Baruah I.K."/>
            <person name="Leung J."/>
            <person name="Bukari Y."/>
            <person name="Amoako-Attah I."/>
            <person name="Meinhardt L.W."/>
            <person name="Bailey B.A."/>
            <person name="Cohen S.P."/>
        </authorList>
    </citation>
    <scope>NUCLEOTIDE SEQUENCE [LARGE SCALE GENOMIC DNA]</scope>
    <source>
        <strain evidence="11 12">GH-19</strain>
    </source>
</reference>